<protein>
    <recommendedName>
        <fullName evidence="2">YqaJ viral recombinase domain-containing protein</fullName>
    </recommendedName>
</protein>
<feature type="coiled-coil region" evidence="1">
    <location>
        <begin position="216"/>
        <end position="250"/>
    </location>
</feature>
<evidence type="ECO:0000256" key="1">
    <source>
        <dbReference type="SAM" id="Coils"/>
    </source>
</evidence>
<keyword evidence="1" id="KW-0175">Coiled coil</keyword>
<comment type="caution">
    <text evidence="3">The sequence shown here is derived from an EMBL/GenBank/DDBJ whole genome shotgun (WGS) entry which is preliminary data.</text>
</comment>
<dbReference type="PANTHER" id="PTHR46609:SF6">
    <property type="entry name" value="EXONUCLEASE, PHAGE-TYPE_RECB, C-TERMINAL DOMAIN-CONTAINING PROTEIN-RELATED"/>
    <property type="match status" value="1"/>
</dbReference>
<proteinExistence type="predicted"/>
<gene>
    <name evidence="3" type="ORF">EBV32_00610</name>
</gene>
<dbReference type="AlphaFoldDB" id="A0A964XRM9"/>
<sequence>MSELTREEWLARRRSGIGGSDVAAVLGLSPWKSPRQVWLDKTTDAVDDRQTMPMLLGTILEPEVLRLYSEQTGVPVRRSHLLWRHEEHRHLIANVDATAKHRIVEAKTARSRDGWGEPGSDDVPEQYWLQVQHYLYVSGRDFADLAVMFLSDPRPEVSIYTMRPASEYPELVAELNEWWARHVIEGVEPSPYSTSEAAERWRQSRQGSRVEATPAVLESVRQLAAVRAQLKALEQEEEHLKLEIQLHMQDGEQLCDGDSVLATWKSSSSSRVDLATLRQKYPEQAAECTVASVSRRFLLKGQK</sequence>
<dbReference type="InterPro" id="IPR011604">
    <property type="entry name" value="PDDEXK-like_dom_sf"/>
</dbReference>
<dbReference type="PANTHER" id="PTHR46609">
    <property type="entry name" value="EXONUCLEASE, PHAGE-TYPE/RECB, C-TERMINAL DOMAIN-CONTAINING PROTEIN"/>
    <property type="match status" value="1"/>
</dbReference>
<organism evidence="3 4">
    <name type="scientific">Candidatus Fonsibacter lacus</name>
    <dbReference type="NCBI Taxonomy" id="2576439"/>
    <lineage>
        <taxon>Bacteria</taxon>
        <taxon>Pseudomonadati</taxon>
        <taxon>Pseudomonadota</taxon>
        <taxon>Alphaproteobacteria</taxon>
        <taxon>Candidatus Pelagibacterales</taxon>
        <taxon>Candidatus Pelagibacterales incertae sedis</taxon>
        <taxon>Candidatus Fonsibacter</taxon>
    </lineage>
</organism>
<evidence type="ECO:0000259" key="2">
    <source>
        <dbReference type="Pfam" id="PF09588"/>
    </source>
</evidence>
<dbReference type="InterPro" id="IPR017482">
    <property type="entry name" value="Lambda-type_endonuclease"/>
</dbReference>
<dbReference type="Pfam" id="PF09588">
    <property type="entry name" value="YqaJ"/>
    <property type="match status" value="1"/>
</dbReference>
<dbReference type="Gene3D" id="3.90.320.10">
    <property type="match status" value="1"/>
</dbReference>
<reference evidence="3" key="1">
    <citation type="submission" date="2018-10" db="EMBL/GenBank/DDBJ databases">
        <title>Iterative Subtractive Binning of Freshwater Chronoseries Metagenomes Recovers Nearly Complete Genomes from over Four Hundred Novel Species.</title>
        <authorList>
            <person name="Rodriguez-R L.M."/>
            <person name="Tsementzi D."/>
            <person name="Luo C."/>
            <person name="Konstantinidis K.T."/>
        </authorList>
    </citation>
    <scope>NUCLEOTIDE SEQUENCE</scope>
    <source>
        <strain evidence="3">WB7_6_001</strain>
    </source>
</reference>
<dbReference type="InterPro" id="IPR051703">
    <property type="entry name" value="NF-kappa-B_Signaling_Reg"/>
</dbReference>
<dbReference type="InterPro" id="IPR019080">
    <property type="entry name" value="YqaJ_viral_recombinase"/>
</dbReference>
<evidence type="ECO:0000313" key="3">
    <source>
        <dbReference type="EMBL" id="NBN87586.1"/>
    </source>
</evidence>
<accession>A0A964XRM9</accession>
<feature type="domain" description="YqaJ viral recombinase" evidence="2">
    <location>
        <begin position="8"/>
        <end position="140"/>
    </location>
</feature>
<dbReference type="NCBIfam" id="TIGR03033">
    <property type="entry name" value="phage_rel_nuc"/>
    <property type="match status" value="1"/>
</dbReference>
<name>A0A964XRM9_9PROT</name>
<dbReference type="EMBL" id="RGET01000004">
    <property type="protein sequence ID" value="NBN87586.1"/>
    <property type="molecule type" value="Genomic_DNA"/>
</dbReference>
<dbReference type="Proteomes" id="UP000713222">
    <property type="component" value="Unassembled WGS sequence"/>
</dbReference>
<dbReference type="SUPFAM" id="SSF52980">
    <property type="entry name" value="Restriction endonuclease-like"/>
    <property type="match status" value="1"/>
</dbReference>
<dbReference type="InterPro" id="IPR011335">
    <property type="entry name" value="Restrct_endonuc-II-like"/>
</dbReference>
<evidence type="ECO:0000313" key="4">
    <source>
        <dbReference type="Proteomes" id="UP000713222"/>
    </source>
</evidence>